<dbReference type="RefSeq" id="WP_208255925.1">
    <property type="nucleotide sequence ID" value="NZ_JAGEOJ010000005.1"/>
</dbReference>
<dbReference type="Proteomes" id="UP000669179">
    <property type="component" value="Unassembled WGS sequence"/>
</dbReference>
<protein>
    <submittedName>
        <fullName evidence="2">MBL fold metallo-hydrolase</fullName>
    </submittedName>
</protein>
<gene>
    <name evidence="2" type="ORF">J4573_14360</name>
</gene>
<dbReference type="PANTHER" id="PTHR43546">
    <property type="entry name" value="UPF0173 METAL-DEPENDENT HYDROLASE MJ1163-RELATED"/>
    <property type="match status" value="1"/>
</dbReference>
<dbReference type="Gene3D" id="3.60.15.10">
    <property type="entry name" value="Ribonuclease Z/Hydroxyacylglutathione hydrolase-like"/>
    <property type="match status" value="1"/>
</dbReference>
<feature type="domain" description="Metallo-beta-lactamase" evidence="1">
    <location>
        <begin position="7"/>
        <end position="178"/>
    </location>
</feature>
<dbReference type="InterPro" id="IPR050114">
    <property type="entry name" value="UPF0173_UPF0282_UlaG_hydrolase"/>
</dbReference>
<dbReference type="Pfam" id="PF13483">
    <property type="entry name" value="Lactamase_B_3"/>
    <property type="match status" value="1"/>
</dbReference>
<proteinExistence type="predicted"/>
<dbReference type="InterPro" id="IPR001279">
    <property type="entry name" value="Metallo-B-lactamas"/>
</dbReference>
<comment type="caution">
    <text evidence="2">The sequence shown here is derived from an EMBL/GenBank/DDBJ whole genome shotgun (WGS) entry which is preliminary data.</text>
</comment>
<dbReference type="SUPFAM" id="SSF56281">
    <property type="entry name" value="Metallo-hydrolase/oxidoreductase"/>
    <property type="match status" value="1"/>
</dbReference>
<dbReference type="InterPro" id="IPR036866">
    <property type="entry name" value="RibonucZ/Hydroxyglut_hydro"/>
</dbReference>
<dbReference type="AlphaFoldDB" id="A0A939T4I9"/>
<sequence>MRLTKLGHSCVRLQKDDRTLVIDPGAFSAAAEALVGADAVLITHEHPDHFQPDALRKAMAEDALLEVWTSRVVAESLADLGSRVHQVGHGDAVTAAGFDVHVYGEDHEILHPDIPPIPNTGFLVDGEVFHPGDALTVPEARVPTLCLPGNAPWMKVPEMYTYVREVAPERAFVIHDGLLNDFGLGIMETHVGNAAKEAGKDFRRLKPGESVDLSGAA</sequence>
<reference evidence="2" key="1">
    <citation type="submission" date="2021-03" db="EMBL/GenBank/DDBJ databases">
        <authorList>
            <person name="Kanchanasin P."/>
            <person name="Saeng-In P."/>
            <person name="Phongsopitanun W."/>
            <person name="Yuki M."/>
            <person name="Kudo T."/>
            <person name="Ohkuma M."/>
            <person name="Tanasupawat S."/>
        </authorList>
    </citation>
    <scope>NUCLEOTIDE SEQUENCE</scope>
    <source>
        <strain evidence="2">GKU 128</strain>
    </source>
</reference>
<name>A0A939T4I9_9ACTN</name>
<dbReference type="SMART" id="SM00849">
    <property type="entry name" value="Lactamase_B"/>
    <property type="match status" value="1"/>
</dbReference>
<organism evidence="2 3">
    <name type="scientific">Actinomadura barringtoniae</name>
    <dbReference type="NCBI Taxonomy" id="1427535"/>
    <lineage>
        <taxon>Bacteria</taxon>
        <taxon>Bacillati</taxon>
        <taxon>Actinomycetota</taxon>
        <taxon>Actinomycetes</taxon>
        <taxon>Streptosporangiales</taxon>
        <taxon>Thermomonosporaceae</taxon>
        <taxon>Actinomadura</taxon>
    </lineage>
</organism>
<evidence type="ECO:0000313" key="2">
    <source>
        <dbReference type="EMBL" id="MBO2448284.1"/>
    </source>
</evidence>
<evidence type="ECO:0000259" key="1">
    <source>
        <dbReference type="SMART" id="SM00849"/>
    </source>
</evidence>
<dbReference type="PANTHER" id="PTHR43546:SF3">
    <property type="entry name" value="UPF0173 METAL-DEPENDENT HYDROLASE MJ1163"/>
    <property type="match status" value="1"/>
</dbReference>
<evidence type="ECO:0000313" key="3">
    <source>
        <dbReference type="Proteomes" id="UP000669179"/>
    </source>
</evidence>
<keyword evidence="3" id="KW-1185">Reference proteome</keyword>
<dbReference type="EMBL" id="JAGEOJ010000005">
    <property type="protein sequence ID" value="MBO2448284.1"/>
    <property type="molecule type" value="Genomic_DNA"/>
</dbReference>
<accession>A0A939T4I9</accession>